<name>A0ACC0VBW5_9HYPO</name>
<keyword evidence="2" id="KW-1185">Reference proteome</keyword>
<dbReference type="Proteomes" id="UP001163324">
    <property type="component" value="Chromosome 2"/>
</dbReference>
<reference evidence="1" key="1">
    <citation type="submission" date="2022-10" db="EMBL/GenBank/DDBJ databases">
        <title>Complete Genome of Trichothecium roseum strain YXFP-22015, a Plant Pathogen Isolated from Citrus.</title>
        <authorList>
            <person name="Wang Y."/>
            <person name="Zhu L."/>
        </authorList>
    </citation>
    <scope>NUCLEOTIDE SEQUENCE</scope>
    <source>
        <strain evidence="1">YXFP-22015</strain>
    </source>
</reference>
<protein>
    <submittedName>
        <fullName evidence="1">Uncharacterized protein</fullName>
    </submittedName>
</protein>
<dbReference type="EMBL" id="CM047941">
    <property type="protein sequence ID" value="KAI9903200.1"/>
    <property type="molecule type" value="Genomic_DNA"/>
</dbReference>
<evidence type="ECO:0000313" key="1">
    <source>
        <dbReference type="EMBL" id="KAI9903200.1"/>
    </source>
</evidence>
<gene>
    <name evidence="1" type="ORF">N3K66_002552</name>
</gene>
<comment type="caution">
    <text evidence="1">The sequence shown here is derived from an EMBL/GenBank/DDBJ whole genome shotgun (WGS) entry which is preliminary data.</text>
</comment>
<evidence type="ECO:0000313" key="2">
    <source>
        <dbReference type="Proteomes" id="UP001163324"/>
    </source>
</evidence>
<proteinExistence type="predicted"/>
<organism evidence="1 2">
    <name type="scientific">Trichothecium roseum</name>
    <dbReference type="NCBI Taxonomy" id="47278"/>
    <lineage>
        <taxon>Eukaryota</taxon>
        <taxon>Fungi</taxon>
        <taxon>Dikarya</taxon>
        <taxon>Ascomycota</taxon>
        <taxon>Pezizomycotina</taxon>
        <taxon>Sordariomycetes</taxon>
        <taxon>Hypocreomycetidae</taxon>
        <taxon>Hypocreales</taxon>
        <taxon>Hypocreales incertae sedis</taxon>
        <taxon>Trichothecium</taxon>
    </lineage>
</organism>
<sequence length="258" mass="29183">MTRFPETDEDVAVAISMQFLAEKIFEPSLYGAVPQYSEILQVIIRSMGDYCSPIRDDYSTRAWSAEAWSAILAHPDYMTVRENQCKVLADNLFDRIAILCPQDKAEAFKGDLLEKCIKPAVALCEKFHTSLHKFHLKGSSLLFFGHGKKVRYLENFYASPDDMICINVLQNRKTLHLPKESSAHDGRALQRQVHPVGAVLPALYLQKAQRNENDPQEPIVVCKQKALVAYGLSAEWKRYKDAAERTLASKLLAIRIGI</sequence>
<accession>A0ACC0VBW5</accession>